<evidence type="ECO:0008006" key="16">
    <source>
        <dbReference type="Google" id="ProtNLM"/>
    </source>
</evidence>
<feature type="domain" description="Bromo" evidence="10">
    <location>
        <begin position="742"/>
        <end position="788"/>
    </location>
</feature>
<accession>A0ABI7YBA5</accession>
<feature type="compositionally biased region" description="Basic residues" evidence="9">
    <location>
        <begin position="465"/>
        <end position="476"/>
    </location>
</feature>
<feature type="compositionally biased region" description="Basic and acidic residues" evidence="9">
    <location>
        <begin position="621"/>
        <end position="630"/>
    </location>
</feature>
<feature type="compositionally biased region" description="Polar residues" evidence="9">
    <location>
        <begin position="315"/>
        <end position="331"/>
    </location>
</feature>
<dbReference type="PROSITE" id="PS01359">
    <property type="entry name" value="ZF_PHD_1"/>
    <property type="match status" value="1"/>
</dbReference>
<dbReference type="Gene3D" id="3.10.390.10">
    <property type="entry name" value="SAND domain-like"/>
    <property type="match status" value="1"/>
</dbReference>
<feature type="domain" description="HSR" evidence="13">
    <location>
        <begin position="8"/>
        <end position="124"/>
    </location>
</feature>
<dbReference type="SMART" id="SM00249">
    <property type="entry name" value="PHD"/>
    <property type="match status" value="1"/>
</dbReference>
<reference evidence="14" key="3">
    <citation type="submission" date="2025-09" db="UniProtKB">
        <authorList>
            <consortium name="Ensembl"/>
        </authorList>
    </citation>
    <scope>IDENTIFICATION</scope>
    <source>
        <strain evidence="14">breed Abyssinian</strain>
    </source>
</reference>
<keyword evidence="5 7" id="KW-0103">Bromodomain</keyword>
<dbReference type="PROSITE" id="PS50014">
    <property type="entry name" value="BROMODOMAIN_2"/>
    <property type="match status" value="1"/>
</dbReference>
<evidence type="ECO:0000256" key="4">
    <source>
        <dbReference type="ARBA" id="ARBA00022833"/>
    </source>
</evidence>
<keyword evidence="1" id="KW-0597">Phosphoprotein</keyword>
<feature type="compositionally biased region" description="Basic and acidic residues" evidence="9">
    <location>
        <begin position="234"/>
        <end position="246"/>
    </location>
</feature>
<sequence length="851" mass="96301">MADGGSDLSTRVSAEDQSIDDRLIYETVFKHFKRHKVEISNAIKKTFPFLECLRDRELITNKMYEDCQDSCRNLVPVQRVVYNVLNELEKTFDLPLLEALFSDVNMQEYPDLDHIYKSFENAIQEKLSYQESDGEEAVNSPNIQLSLEQGTGENSYRSLTWSCPQSSSYNGTTPPENGLLENLCETEQINANRKDTTSDKNDALESQEANKECVQESEPAESCEQAPIHVNNGDTREETPSTLPCDKERVELPGHGIQINSCSVYLVDIKKEKPFFNLTVDQQAQAKTNCNQASDIIVISSDSAESSDGDEPPEASTSALENGPVTNNLDSLESRKRKESQEAACSPLHITMVKKFDDSSESTEEEEPPGVLSSALRSDPDEEDPADIGNKSIWGINNRKRRISSGDFSELSHTEEPQESSSSDLRSGSGAEPQGLGNKKCSCVMCFSKDTMDIGNSSTSGKHNEKIRKKRRYKCKKSSLKKGIVRRYKRRIQNLSNRAPRKRGRPKGRKTVNTGPLRRVRKRGPRIPRDTNMNFHLPKVPVTCGEAKGVLYKRKMKEGITQRCIKGEDGRWFTLREFEIEGNHGPSKNWKMSVRCGGFPLKQLIENKFLPDPPRKRRRKTVPEHGRDDPYPENSNECEVCGGHGMLFCCDTCSRSFHGTCHIHPIDAKRDPWSCIICRVKAIKERYPRSQVCHQESEVLKRRMLPEEQLKCEFVLLKVYSCSKSSFFASKPHYGREASHGLKKPMWLSKIKKKLNMKLYIRVEGFVQDMSLIFQNHRAFYKNNQKFIRLGSQVEADNRPPGSSALPTATINTTITNARKEMSQAEPPSGCLFFGGAFLYEHILESGEVSE</sequence>
<keyword evidence="3 8" id="KW-0863">Zinc-finger</keyword>
<protein>
    <recommendedName>
        <fullName evidence="16">SP100 nuclear antigen</fullName>
    </recommendedName>
</protein>
<dbReference type="PANTHER" id="PTHR46386">
    <property type="entry name" value="NUCLEAR BODY PROTEIN SP140"/>
    <property type="match status" value="1"/>
</dbReference>
<feature type="region of interest" description="Disordered" evidence="9">
    <location>
        <begin position="302"/>
        <end position="344"/>
    </location>
</feature>
<dbReference type="InterPro" id="IPR019786">
    <property type="entry name" value="Zinc_finger_PHD-type_CS"/>
</dbReference>
<keyword evidence="4" id="KW-0862">Zinc</keyword>
<evidence type="ECO:0000256" key="5">
    <source>
        <dbReference type="ARBA" id="ARBA00023117"/>
    </source>
</evidence>
<evidence type="ECO:0000313" key="14">
    <source>
        <dbReference type="Ensembl" id="ENSFCTP00005032181.1"/>
    </source>
</evidence>
<evidence type="ECO:0000256" key="2">
    <source>
        <dbReference type="ARBA" id="ARBA00022723"/>
    </source>
</evidence>
<reference evidence="14" key="2">
    <citation type="submission" date="2025-08" db="UniProtKB">
        <authorList>
            <consortium name="Ensembl"/>
        </authorList>
    </citation>
    <scope>IDENTIFICATION</scope>
    <source>
        <strain evidence="14">breed Abyssinian</strain>
    </source>
</reference>
<dbReference type="InterPro" id="IPR000770">
    <property type="entry name" value="SAND_dom"/>
</dbReference>
<evidence type="ECO:0000256" key="3">
    <source>
        <dbReference type="ARBA" id="ARBA00022771"/>
    </source>
</evidence>
<dbReference type="Pfam" id="PF01342">
    <property type="entry name" value="SAND"/>
    <property type="match status" value="1"/>
</dbReference>
<feature type="compositionally biased region" description="Basic and acidic residues" evidence="9">
    <location>
        <begin position="332"/>
        <end position="341"/>
    </location>
</feature>
<feature type="region of interest" description="Disordered" evidence="9">
    <location>
        <begin position="492"/>
        <end position="534"/>
    </location>
</feature>
<feature type="domain" description="SAND" evidence="12">
    <location>
        <begin position="530"/>
        <end position="611"/>
    </location>
</feature>
<evidence type="ECO:0000256" key="7">
    <source>
        <dbReference type="PROSITE-ProRule" id="PRU00035"/>
    </source>
</evidence>
<feature type="region of interest" description="Disordered" evidence="9">
    <location>
        <begin position="407"/>
        <end position="437"/>
    </location>
</feature>
<dbReference type="Gene3D" id="1.20.920.10">
    <property type="entry name" value="Bromodomain-like"/>
    <property type="match status" value="1"/>
</dbReference>
<evidence type="ECO:0000256" key="1">
    <source>
        <dbReference type="ARBA" id="ARBA00022553"/>
    </source>
</evidence>
<dbReference type="Gene3D" id="3.30.40.10">
    <property type="entry name" value="Zinc/RING finger domain, C3HC4 (zinc finger)"/>
    <property type="match status" value="1"/>
</dbReference>
<dbReference type="SUPFAM" id="SSF57903">
    <property type="entry name" value="FYVE/PHD zinc finger"/>
    <property type="match status" value="1"/>
</dbReference>
<dbReference type="Pfam" id="PF03172">
    <property type="entry name" value="HSR"/>
    <property type="match status" value="1"/>
</dbReference>
<dbReference type="InterPro" id="IPR019787">
    <property type="entry name" value="Znf_PHD-finger"/>
</dbReference>
<evidence type="ECO:0000259" key="11">
    <source>
        <dbReference type="PROSITE" id="PS50016"/>
    </source>
</evidence>
<dbReference type="InterPro" id="IPR010919">
    <property type="entry name" value="SAND-like_dom_sf"/>
</dbReference>
<dbReference type="PROSITE" id="PS50016">
    <property type="entry name" value="ZF_PHD_2"/>
    <property type="match status" value="1"/>
</dbReference>
<dbReference type="InterPro" id="IPR004865">
    <property type="entry name" value="HSR_dom"/>
</dbReference>
<feature type="compositionally biased region" description="Low complexity" evidence="9">
    <location>
        <begin position="420"/>
        <end position="429"/>
    </location>
</feature>
<evidence type="ECO:0000259" key="12">
    <source>
        <dbReference type="PROSITE" id="PS50864"/>
    </source>
</evidence>
<evidence type="ECO:0000256" key="6">
    <source>
        <dbReference type="ARBA" id="ARBA00023125"/>
    </source>
</evidence>
<evidence type="ECO:0000259" key="10">
    <source>
        <dbReference type="PROSITE" id="PS50014"/>
    </source>
</evidence>
<dbReference type="PROSITE" id="PS51414">
    <property type="entry name" value="HSR"/>
    <property type="match status" value="1"/>
</dbReference>
<reference evidence="14 15" key="1">
    <citation type="submission" date="2021-02" db="EMBL/GenBank/DDBJ databases">
        <title>Safari Cat Assemblies.</title>
        <authorList>
            <person name="Bredemeyer K.R."/>
            <person name="Murphy W.J."/>
        </authorList>
    </citation>
    <scope>NUCLEOTIDE SEQUENCE [LARGE SCALE GENOMIC DNA]</scope>
</reference>
<feature type="region of interest" description="Disordered" evidence="9">
    <location>
        <begin position="192"/>
        <end position="246"/>
    </location>
</feature>
<keyword evidence="6" id="KW-0238">DNA-binding</keyword>
<dbReference type="SUPFAM" id="SSF63763">
    <property type="entry name" value="SAND domain-like"/>
    <property type="match status" value="1"/>
</dbReference>
<dbReference type="Proteomes" id="UP000823872">
    <property type="component" value="Chromosome C1"/>
</dbReference>
<feature type="compositionally biased region" description="Basic residues" evidence="9">
    <location>
        <begin position="499"/>
        <end position="510"/>
    </location>
</feature>
<dbReference type="InterPro" id="IPR043563">
    <property type="entry name" value="Sp110/Sp140/Sp140L-like"/>
</dbReference>
<feature type="compositionally biased region" description="Basic and acidic residues" evidence="9">
    <location>
        <begin position="192"/>
        <end position="214"/>
    </location>
</feature>
<feature type="domain" description="PHD-type" evidence="11">
    <location>
        <begin position="635"/>
        <end position="681"/>
    </location>
</feature>
<dbReference type="PROSITE" id="PS50864">
    <property type="entry name" value="SAND"/>
    <property type="match status" value="1"/>
</dbReference>
<dbReference type="PANTHER" id="PTHR46386:SF1">
    <property type="entry name" value="NUCLEAR BODY PROTEIN SP140-LIKE PROTEIN"/>
    <property type="match status" value="1"/>
</dbReference>
<feature type="compositionally biased region" description="Acidic residues" evidence="9">
    <location>
        <begin position="359"/>
        <end position="368"/>
    </location>
</feature>
<feature type="region of interest" description="Disordered" evidence="9">
    <location>
        <begin position="456"/>
        <end position="476"/>
    </location>
</feature>
<feature type="region of interest" description="Disordered" evidence="9">
    <location>
        <begin position="610"/>
        <end position="633"/>
    </location>
</feature>
<organism evidence="14 15">
    <name type="scientific">Felis catus</name>
    <name type="common">Cat</name>
    <name type="synonym">Felis silvestris catus</name>
    <dbReference type="NCBI Taxonomy" id="9685"/>
    <lineage>
        <taxon>Eukaryota</taxon>
        <taxon>Metazoa</taxon>
        <taxon>Chordata</taxon>
        <taxon>Craniata</taxon>
        <taxon>Vertebrata</taxon>
        <taxon>Euteleostomi</taxon>
        <taxon>Mammalia</taxon>
        <taxon>Eutheria</taxon>
        <taxon>Laurasiatheria</taxon>
        <taxon>Carnivora</taxon>
        <taxon>Feliformia</taxon>
        <taxon>Felidae</taxon>
        <taxon>Felinae</taxon>
        <taxon>Felis</taxon>
    </lineage>
</organism>
<dbReference type="InterPro" id="IPR013083">
    <property type="entry name" value="Znf_RING/FYVE/PHD"/>
</dbReference>
<dbReference type="InterPro" id="IPR011011">
    <property type="entry name" value="Znf_FYVE_PHD"/>
</dbReference>
<evidence type="ECO:0000313" key="15">
    <source>
        <dbReference type="Proteomes" id="UP000823872"/>
    </source>
</evidence>
<dbReference type="SMART" id="SM00258">
    <property type="entry name" value="SAND"/>
    <property type="match status" value="1"/>
</dbReference>
<keyword evidence="15" id="KW-1185">Reference proteome</keyword>
<dbReference type="Ensembl" id="ENSFCTT00005045086.1">
    <property type="protein sequence ID" value="ENSFCTP00005032181.1"/>
    <property type="gene ID" value="ENSFCTG00005015184.1"/>
</dbReference>
<dbReference type="SMART" id="SM00297">
    <property type="entry name" value="BROMO"/>
    <property type="match status" value="1"/>
</dbReference>
<dbReference type="GeneTree" id="ENSGT00940000162212"/>
<name>A0ABI7YBA5_FELCA</name>
<proteinExistence type="predicted"/>
<evidence type="ECO:0000259" key="13">
    <source>
        <dbReference type="PROSITE" id="PS51414"/>
    </source>
</evidence>
<dbReference type="InterPro" id="IPR036427">
    <property type="entry name" value="Bromodomain-like_sf"/>
</dbReference>
<dbReference type="CDD" id="cd15626">
    <property type="entry name" value="PHD_SP110_140"/>
    <property type="match status" value="1"/>
</dbReference>
<gene>
    <name evidence="14" type="primary">SP100</name>
</gene>
<dbReference type="Pfam" id="PF00439">
    <property type="entry name" value="Bromodomain"/>
    <property type="match status" value="1"/>
</dbReference>
<feature type="region of interest" description="Disordered" evidence="9">
    <location>
        <begin position="356"/>
        <end position="392"/>
    </location>
</feature>
<dbReference type="InterPro" id="IPR001965">
    <property type="entry name" value="Znf_PHD"/>
</dbReference>
<dbReference type="InterPro" id="IPR001487">
    <property type="entry name" value="Bromodomain"/>
</dbReference>
<keyword evidence="2" id="KW-0479">Metal-binding</keyword>
<evidence type="ECO:0000256" key="8">
    <source>
        <dbReference type="PROSITE-ProRule" id="PRU00146"/>
    </source>
</evidence>
<evidence type="ECO:0000256" key="9">
    <source>
        <dbReference type="SAM" id="MobiDB-lite"/>
    </source>
</evidence>
<dbReference type="SUPFAM" id="SSF47370">
    <property type="entry name" value="Bromodomain"/>
    <property type="match status" value="1"/>
</dbReference>